<evidence type="ECO:0000313" key="4">
    <source>
        <dbReference type="Proteomes" id="UP000636709"/>
    </source>
</evidence>
<sequence>MVTDVISDPPAATRSPRWVLLEPYVNNNVSEPSIPDAKTTAASCTSTGQSFSVSFAPAAPPATSTYCCEWIGGSPGDDNDDDPDEEPNLTGDDESKNLHIVAVHDDCALIQMTPPESRRRPDAMSLAAPRMLLFDMEDDDETSPNKLLYVPLPVPLPEEHRRKTDRPYLPYRRNLGAAGLNAVRFVSIEPRCCCGGYGKTSCERSRFAFNDGVLDCDELWQLPNYGCLPHVSLEYPIVSADNPDVICFMLCEDHYLIDGADETVWLLEIDTKRKALLSVVRHGTSGYYIDSRVPVKLCW</sequence>
<dbReference type="AlphaFoldDB" id="A0A835DX70"/>
<evidence type="ECO:0000259" key="2">
    <source>
        <dbReference type="Pfam" id="PF07762"/>
    </source>
</evidence>
<feature type="domain" description="DUF1618" evidence="2">
    <location>
        <begin position="131"/>
        <end position="247"/>
    </location>
</feature>
<dbReference type="InterPro" id="IPR011676">
    <property type="entry name" value="DUF1618"/>
</dbReference>
<accession>A0A835DX70</accession>
<organism evidence="3 4">
    <name type="scientific">Digitaria exilis</name>
    <dbReference type="NCBI Taxonomy" id="1010633"/>
    <lineage>
        <taxon>Eukaryota</taxon>
        <taxon>Viridiplantae</taxon>
        <taxon>Streptophyta</taxon>
        <taxon>Embryophyta</taxon>
        <taxon>Tracheophyta</taxon>
        <taxon>Spermatophyta</taxon>
        <taxon>Magnoliopsida</taxon>
        <taxon>Liliopsida</taxon>
        <taxon>Poales</taxon>
        <taxon>Poaceae</taxon>
        <taxon>PACMAD clade</taxon>
        <taxon>Panicoideae</taxon>
        <taxon>Panicodae</taxon>
        <taxon>Paniceae</taxon>
        <taxon>Anthephorinae</taxon>
        <taxon>Digitaria</taxon>
    </lineage>
</organism>
<comment type="caution">
    <text evidence="3">The sequence shown here is derived from an EMBL/GenBank/DDBJ whole genome shotgun (WGS) entry which is preliminary data.</text>
</comment>
<proteinExistence type="predicted"/>
<evidence type="ECO:0000256" key="1">
    <source>
        <dbReference type="SAM" id="MobiDB-lite"/>
    </source>
</evidence>
<reference evidence="3" key="1">
    <citation type="submission" date="2020-07" db="EMBL/GenBank/DDBJ databases">
        <title>Genome sequence and genetic diversity analysis of an under-domesticated orphan crop, white fonio (Digitaria exilis).</title>
        <authorList>
            <person name="Bennetzen J.L."/>
            <person name="Chen S."/>
            <person name="Ma X."/>
            <person name="Wang X."/>
            <person name="Yssel A.E.J."/>
            <person name="Chaluvadi S.R."/>
            <person name="Johnson M."/>
            <person name="Gangashetty P."/>
            <person name="Hamidou F."/>
            <person name="Sanogo M.D."/>
            <person name="Zwaenepoel A."/>
            <person name="Wallace J."/>
            <person name="Van De Peer Y."/>
            <person name="Van Deynze A."/>
        </authorList>
    </citation>
    <scope>NUCLEOTIDE SEQUENCE</scope>
    <source>
        <tissue evidence="3">Leaves</tissue>
    </source>
</reference>
<dbReference type="EMBL" id="JACEFO010002892">
    <property type="protein sequence ID" value="KAF8646553.1"/>
    <property type="molecule type" value="Genomic_DNA"/>
</dbReference>
<dbReference type="PANTHER" id="PTHR33074:SF129">
    <property type="entry name" value="DUF1618 DOMAIN-CONTAINING PROTEIN"/>
    <property type="match status" value="1"/>
</dbReference>
<evidence type="ECO:0000313" key="3">
    <source>
        <dbReference type="EMBL" id="KAF8646553.1"/>
    </source>
</evidence>
<name>A0A835DX70_9POAL</name>
<dbReference type="Proteomes" id="UP000636709">
    <property type="component" value="Unassembled WGS sequence"/>
</dbReference>
<dbReference type="Pfam" id="PF07762">
    <property type="entry name" value="DUF1618"/>
    <property type="match status" value="1"/>
</dbReference>
<feature type="region of interest" description="Disordered" evidence="1">
    <location>
        <begin position="70"/>
        <end position="96"/>
    </location>
</feature>
<protein>
    <recommendedName>
        <fullName evidence="2">DUF1618 domain-containing protein</fullName>
    </recommendedName>
</protein>
<dbReference type="OrthoDB" id="596210at2759"/>
<dbReference type="PANTHER" id="PTHR33074">
    <property type="entry name" value="EXPRESSED PROTEIN-RELATED"/>
    <property type="match status" value="1"/>
</dbReference>
<keyword evidence="4" id="KW-1185">Reference proteome</keyword>
<gene>
    <name evidence="3" type="ORF">HU200_065774</name>
</gene>
<feature type="compositionally biased region" description="Acidic residues" evidence="1">
    <location>
        <begin position="77"/>
        <end position="87"/>
    </location>
</feature>